<dbReference type="PANTHER" id="PTHR11139">
    <property type="entry name" value="ATAXIA TELANGIECTASIA MUTATED ATM -RELATED"/>
    <property type="match status" value="1"/>
</dbReference>
<evidence type="ECO:0000256" key="7">
    <source>
        <dbReference type="ARBA" id="ARBA00022763"/>
    </source>
</evidence>
<sequence>MSTEDVNDYFTNLVSSLESDLAQPPLAGDALVEFSNDDITKFRTYALQLSAFLILDVSVWEDDSFKLAKIALKYLHRTAGRIPAVLQKEDDAEPLHLLVFVRLVTFSVHIFNWSYSSAQEERQDAARNLGEVAVGIAAHVLCTLPGSMSRRAMEMGLEWSELRRCLSLCATYVNDLLNGRKNETYPLQMAFDVVQTDPYVLGVKNAPQSAVIILSGTHEADIAAVSLIDIFVGVLHHSSDASGLLAGFEVQTHDLALLAWERIRRFPAPGSKGAARSTALTCRLLQLSHRILQDRVAAPLPLSMGDVCSHIERLTGRRLLDGYSPTLEELDHNLGIVWEVLPTQYISHPTHAIDVCWRTDWSDVQKTEGLRSALYSYLLRALPFCTAVDLSRLKGSLPEQDSIALLARLRAAIEVKLQASLSPSGTLSSVKKRKRDESSVGVETLAFLKVFDMGEFAINDFDEEHRVVLVDNVSAMFTKPLETSPDQRYALAEAVAWLPCFLCHDIHSCIPTSGTENAASSFLSLYVHACLRLLAGKTEDVPSRVWTKLLHGMRKAVRHSNIDTLSYSDQELFGLVKRALERAERSVRIAAGNVIAVVLARHMEVDSFVLPKSNVWISVLIDIANGHGKPSIRETALVGLGSVGKVVSEALIERILTCLISHLADQNTLLRALAYTQLQAIVQAKSTTAYMLLMPHMSHVSVILVENLPVAPNMLSEACQFMGRSPTDFLSLTLHHTLPPLFAAGRKDVLQILARDLGKSIPQLAMGHESRVLAQIFLCPTEVQTDAGIEFLRGVISEAAKGAPIDLTGMVKGWIVELVSELVIVLGDHEAKKSKMAIEALKKVEKLLATPAKGQRRAPTSDLSSFLKSYMLGIISRLNDMLHELHGRKPDSFKCQVVRGIGSLIELVGPSVSSISPQIMATLQGALPKEALRESVLATWRTFITRLSPDDIGPYIGQTSAAFVTEWANFSNVERNLAYHTLDHIIEHGHQFPDHIKDVVSLQGIPDLRDLEQRLVQAQAEWDIQAHLHKLLHRTMNENSVVGLRALEELKTFMLANAGLISSLSSGDTFDPVIGLMVNALLKASTRDGDSNEATRHAAYECFGILGAMDPDRFEFSFPDATIVMLRNFSDEDENIKFVLYLLQDLLVGAYRSTSDTKYQSHLAFAIQELLKICHFGPDLVISGAQSAISGPIRGRWNSLPKYVLETVTPLLEGRFSLENRSSDPQIRHPVYPNAPTYREWIQVWTTHLISRISAPEAKKIFAVFRSAVRNQDVGVAHRLLPHIVLNILLTGHDSDRDRVREEIISVLDDQVHPKLGVAADRRMLCAQTIFSLMDHISRWIRLLRQDTSQRRAESTRQRHGGHVTAVGHEADEQLACVESLLSSIDPELMARAALNCKYYARSLLSFEQRIVALKENEKSSRDLQPYYECLHQIYAELDEPDGMAGISTMVLSPSLEHQIREHEAVGNWTSAQSCWEVKLQSAPDDLASHIGLLRCLRNLGHYDTLRTHVKGVLSRIPDWTSALAGFQIEGAWIVGDWLDVKALSETACDSSELYVARLLLAIQMDDQPGILSALSSAREYLGDHILSAGRQSYRGSYDVVIGLHVLQELDMICITGEHSRSATLRSALGMADLSTRLAKRFDSILPTFRAREPIQSMRRTAFALKKTTQPSLAVEIGKSWLTTARIARKAGYLQTAYSATLQAQKYNAPFAFIQTSKLLRVNGEPVRALQDLENAMEIYKNVSTGPPNERISTADPETTTLAKAFSLQARWMVEADRFTVTEIANKFSEASKQAQRLESPYFHVGHFWDETYTQFSADDKLKNSHFPFNTCKAYGKALSYGSKYIYQTMPRMLSLWLDLADQDRSNAMGRLGESTQQIVLSTREKITEMIDKIHRRLPAWQWLTAFPQLISRIIHPSSSVFQVLLKIMAGVLVTYPQQALWLLTSASKSKREERAQRCKAVYSRAQAAPGPSRDHVGKLIAESIKMTTELLNLADYNLGDNVYTMSISRQCRELRKITPSHLILPLQESMTVTLPPASADQDQHKPFPHQAPIIHEFLDEVEVMKSLAKPRKLTIKANDGRTYWFLCKPKDDLRKDARLMDFNSMINKLLKKDSESRRRKLHIRTYGVIPLNEECGLLEWVPNTTGLRHILAKSYEARKMKIYNNDIATMLDKERYNGKPGIMFEKQLLPMFPPVFHEWFLAMFPEPTAWLNSRLSYGRTAAVMSMVGYVLGLGDRHGENILFDSTNGDAVHVDFNCLFEKGTTLEVPERVPFRLTQNMVDGLGVTGVEGVFRIACELTMGILRNHKDSLMSVLEAFVHDPLSEFEEEKRRQDQQAKQGRSRRGANVSAATTADGRAMQLRDYALKSLLPIESKLKGVYSSKQMTTRNQVDVLIREATDPTNLGMMYVGWAAWL</sequence>
<evidence type="ECO:0000256" key="2">
    <source>
        <dbReference type="ARBA" id="ARBA00010769"/>
    </source>
</evidence>
<dbReference type="Gene3D" id="3.30.1010.10">
    <property type="entry name" value="Phosphatidylinositol 3-kinase Catalytic Subunit, Chain A, domain 4"/>
    <property type="match status" value="1"/>
</dbReference>
<evidence type="ECO:0000256" key="13">
    <source>
        <dbReference type="ARBA" id="ARBA00048679"/>
    </source>
</evidence>
<dbReference type="InterPro" id="IPR011009">
    <property type="entry name" value="Kinase-like_dom_sf"/>
</dbReference>
<evidence type="ECO:0000259" key="16">
    <source>
        <dbReference type="PROSITE" id="PS51189"/>
    </source>
</evidence>
<feature type="domain" description="PI3K/PI4K catalytic" evidence="15">
    <location>
        <begin position="2058"/>
        <end position="2363"/>
    </location>
</feature>
<dbReference type="InterPro" id="IPR014009">
    <property type="entry name" value="PIK_FAT"/>
</dbReference>
<dbReference type="PANTHER" id="PTHR11139:SF125">
    <property type="entry name" value="SERINE_THREONINE-PROTEIN KINASE MEC1"/>
    <property type="match status" value="1"/>
</dbReference>
<keyword evidence="6" id="KW-0547">Nucleotide-binding</keyword>
<evidence type="ECO:0000256" key="6">
    <source>
        <dbReference type="ARBA" id="ARBA00022741"/>
    </source>
</evidence>
<dbReference type="Pfam" id="PF23593">
    <property type="entry name" value="HEAT_ATR"/>
    <property type="match status" value="1"/>
</dbReference>
<evidence type="ECO:0000256" key="8">
    <source>
        <dbReference type="ARBA" id="ARBA00022777"/>
    </source>
</evidence>
<dbReference type="RefSeq" id="XP_040633108.1">
    <property type="nucleotide sequence ID" value="XM_040769538.1"/>
</dbReference>
<keyword evidence="11" id="KW-0539">Nucleus</keyword>
<dbReference type="PROSITE" id="PS51189">
    <property type="entry name" value="FAT"/>
    <property type="match status" value="1"/>
</dbReference>
<dbReference type="Proteomes" id="UP000030653">
    <property type="component" value="Unassembled WGS sequence"/>
</dbReference>
<dbReference type="InterPro" id="IPR056802">
    <property type="entry name" value="ATR-like_M-HEAT"/>
</dbReference>
<dbReference type="GO" id="GO:0004674">
    <property type="term" value="F:protein serine/threonine kinase activity"/>
    <property type="evidence" value="ECO:0007669"/>
    <property type="project" value="UniProtKB-KW"/>
</dbReference>
<dbReference type="InterPro" id="IPR003151">
    <property type="entry name" value="PIK-rel_kinase_FAT"/>
</dbReference>
<dbReference type="PROSITE" id="PS51190">
    <property type="entry name" value="FATC"/>
    <property type="match status" value="1"/>
</dbReference>
<dbReference type="GO" id="GO:0006281">
    <property type="term" value="P:DNA repair"/>
    <property type="evidence" value="ECO:0007669"/>
    <property type="project" value="UniProtKB-KW"/>
</dbReference>
<dbReference type="Pfam" id="PF25030">
    <property type="entry name" value="M-HEAT_ATR"/>
    <property type="match status" value="1"/>
</dbReference>
<comment type="subcellular location">
    <subcellularLocation>
        <location evidence="1">Nucleus</location>
    </subcellularLocation>
</comment>
<evidence type="ECO:0000256" key="11">
    <source>
        <dbReference type="ARBA" id="ARBA00023242"/>
    </source>
</evidence>
<dbReference type="InterPro" id="IPR003152">
    <property type="entry name" value="FATC_dom"/>
</dbReference>
<keyword evidence="5" id="KW-0808">Transferase</keyword>
<dbReference type="SUPFAM" id="SSF48371">
    <property type="entry name" value="ARM repeat"/>
    <property type="match status" value="2"/>
</dbReference>
<comment type="similarity">
    <text evidence="2">Belongs to the PI3/PI4-kinase family. ATM subfamily.</text>
</comment>
<proteinExistence type="inferred from homology"/>
<keyword evidence="4" id="KW-0723">Serine/threonine-protein kinase</keyword>
<dbReference type="GO" id="GO:0005634">
    <property type="term" value="C:nucleus"/>
    <property type="evidence" value="ECO:0007669"/>
    <property type="project" value="UniProtKB-SubCell"/>
</dbReference>
<evidence type="ECO:0000256" key="10">
    <source>
        <dbReference type="ARBA" id="ARBA00023204"/>
    </source>
</evidence>
<evidence type="ECO:0000259" key="15">
    <source>
        <dbReference type="PROSITE" id="PS50290"/>
    </source>
</evidence>
<dbReference type="SMART" id="SM00146">
    <property type="entry name" value="PI3Kc"/>
    <property type="match status" value="1"/>
</dbReference>
<dbReference type="Gene3D" id="1.10.1070.11">
    <property type="entry name" value="Phosphatidylinositol 3-/4-kinase, catalytic domain"/>
    <property type="match status" value="1"/>
</dbReference>
<dbReference type="EC" id="2.7.11.1" evidence="3"/>
<evidence type="ECO:0000256" key="3">
    <source>
        <dbReference type="ARBA" id="ARBA00012513"/>
    </source>
</evidence>
<keyword evidence="10" id="KW-0234">DNA repair</keyword>
<dbReference type="Pfam" id="PF00454">
    <property type="entry name" value="PI3_PI4_kinase"/>
    <property type="match status" value="1"/>
</dbReference>
<dbReference type="InterPro" id="IPR016024">
    <property type="entry name" value="ARM-type_fold"/>
</dbReference>
<dbReference type="CDD" id="cd00892">
    <property type="entry name" value="PIKKc_ATR"/>
    <property type="match status" value="1"/>
</dbReference>
<dbReference type="InterPro" id="IPR050517">
    <property type="entry name" value="DDR_Repair_Kinase"/>
</dbReference>
<dbReference type="GeneID" id="63684600"/>
<dbReference type="InterPro" id="IPR018936">
    <property type="entry name" value="PI3/4_kinase_CS"/>
</dbReference>
<gene>
    <name evidence="18" type="ORF">DACRYDRAFT_112961</name>
</gene>
<evidence type="ECO:0000256" key="1">
    <source>
        <dbReference type="ARBA" id="ARBA00004123"/>
    </source>
</evidence>
<accession>M5GBA8</accession>
<protein>
    <recommendedName>
        <fullName evidence="3">non-specific serine/threonine protein kinase</fullName>
        <ecNumber evidence="3">2.7.11.1</ecNumber>
    </recommendedName>
</protein>
<feature type="domain" description="FATC" evidence="17">
    <location>
        <begin position="2383"/>
        <end position="2415"/>
    </location>
</feature>
<evidence type="ECO:0000256" key="9">
    <source>
        <dbReference type="ARBA" id="ARBA00022840"/>
    </source>
</evidence>
<dbReference type="SMART" id="SM00802">
    <property type="entry name" value="UME"/>
    <property type="match status" value="1"/>
</dbReference>
<dbReference type="GO" id="GO:0000077">
    <property type="term" value="P:DNA damage checkpoint signaling"/>
    <property type="evidence" value="ECO:0007669"/>
    <property type="project" value="TreeGrafter"/>
</dbReference>
<keyword evidence="7" id="KW-0227">DNA damage</keyword>
<keyword evidence="8" id="KW-0418">Kinase</keyword>
<dbReference type="GO" id="GO:0005524">
    <property type="term" value="F:ATP binding"/>
    <property type="evidence" value="ECO:0007669"/>
    <property type="project" value="UniProtKB-KW"/>
</dbReference>
<dbReference type="InterPro" id="IPR000403">
    <property type="entry name" value="PI3/4_kinase_cat_dom"/>
</dbReference>
<dbReference type="PROSITE" id="PS00916">
    <property type="entry name" value="PI3_4_KINASE_2"/>
    <property type="match status" value="1"/>
</dbReference>
<dbReference type="Pfam" id="PF02260">
    <property type="entry name" value="FATC"/>
    <property type="match status" value="1"/>
</dbReference>
<evidence type="ECO:0000313" key="18">
    <source>
        <dbReference type="EMBL" id="EJU06214.1"/>
    </source>
</evidence>
<dbReference type="PROSITE" id="PS50290">
    <property type="entry name" value="PI3_4_KINASE_3"/>
    <property type="match status" value="1"/>
</dbReference>
<dbReference type="InterPro" id="IPR036940">
    <property type="entry name" value="PI3/4_kinase_cat_sf"/>
</dbReference>
<dbReference type="GO" id="GO:0005694">
    <property type="term" value="C:chromosome"/>
    <property type="evidence" value="ECO:0007669"/>
    <property type="project" value="TreeGrafter"/>
</dbReference>
<keyword evidence="9" id="KW-0067">ATP-binding</keyword>
<dbReference type="EMBL" id="JH795855">
    <property type="protein sequence ID" value="EJU06214.1"/>
    <property type="molecule type" value="Genomic_DNA"/>
</dbReference>
<dbReference type="Gene3D" id="1.25.10.10">
    <property type="entry name" value="Leucine-rich Repeat Variant"/>
    <property type="match status" value="2"/>
</dbReference>
<keyword evidence="19" id="KW-1185">Reference proteome</keyword>
<feature type="region of interest" description="Disordered" evidence="14">
    <location>
        <begin position="2326"/>
        <end position="2352"/>
    </location>
</feature>
<dbReference type="GO" id="GO:0000723">
    <property type="term" value="P:telomere maintenance"/>
    <property type="evidence" value="ECO:0007669"/>
    <property type="project" value="TreeGrafter"/>
</dbReference>
<comment type="catalytic activity">
    <reaction evidence="13">
        <text>L-seryl-[protein] + ATP = O-phospho-L-seryl-[protein] + ADP + H(+)</text>
        <dbReference type="Rhea" id="RHEA:17989"/>
        <dbReference type="Rhea" id="RHEA-COMP:9863"/>
        <dbReference type="Rhea" id="RHEA-COMP:11604"/>
        <dbReference type="ChEBI" id="CHEBI:15378"/>
        <dbReference type="ChEBI" id="CHEBI:29999"/>
        <dbReference type="ChEBI" id="CHEBI:30616"/>
        <dbReference type="ChEBI" id="CHEBI:83421"/>
        <dbReference type="ChEBI" id="CHEBI:456216"/>
        <dbReference type="EC" id="2.7.11.1"/>
    </reaction>
</comment>
<reference evidence="18 19" key="1">
    <citation type="journal article" date="2012" name="Science">
        <title>The Paleozoic origin of enzymatic lignin decomposition reconstructed from 31 fungal genomes.</title>
        <authorList>
            <person name="Floudas D."/>
            <person name="Binder M."/>
            <person name="Riley R."/>
            <person name="Barry K."/>
            <person name="Blanchette R.A."/>
            <person name="Henrissat B."/>
            <person name="Martinez A.T."/>
            <person name="Otillar R."/>
            <person name="Spatafora J.W."/>
            <person name="Yadav J.S."/>
            <person name="Aerts A."/>
            <person name="Benoit I."/>
            <person name="Boyd A."/>
            <person name="Carlson A."/>
            <person name="Copeland A."/>
            <person name="Coutinho P.M."/>
            <person name="de Vries R.P."/>
            <person name="Ferreira P."/>
            <person name="Findley K."/>
            <person name="Foster B."/>
            <person name="Gaskell J."/>
            <person name="Glotzer D."/>
            <person name="Gorecki P."/>
            <person name="Heitman J."/>
            <person name="Hesse C."/>
            <person name="Hori C."/>
            <person name="Igarashi K."/>
            <person name="Jurgens J.A."/>
            <person name="Kallen N."/>
            <person name="Kersten P."/>
            <person name="Kohler A."/>
            <person name="Kuees U."/>
            <person name="Kumar T.K.A."/>
            <person name="Kuo A."/>
            <person name="LaButti K."/>
            <person name="Larrondo L.F."/>
            <person name="Lindquist E."/>
            <person name="Ling A."/>
            <person name="Lombard V."/>
            <person name="Lucas S."/>
            <person name="Lundell T."/>
            <person name="Martin R."/>
            <person name="McLaughlin D.J."/>
            <person name="Morgenstern I."/>
            <person name="Morin E."/>
            <person name="Murat C."/>
            <person name="Nagy L.G."/>
            <person name="Nolan M."/>
            <person name="Ohm R.A."/>
            <person name="Patyshakuliyeva A."/>
            <person name="Rokas A."/>
            <person name="Ruiz-Duenas F.J."/>
            <person name="Sabat G."/>
            <person name="Salamov A."/>
            <person name="Samejima M."/>
            <person name="Schmutz J."/>
            <person name="Slot J.C."/>
            <person name="St John F."/>
            <person name="Stenlid J."/>
            <person name="Sun H."/>
            <person name="Sun S."/>
            <person name="Syed K."/>
            <person name="Tsang A."/>
            <person name="Wiebenga A."/>
            <person name="Young D."/>
            <person name="Pisabarro A."/>
            <person name="Eastwood D.C."/>
            <person name="Martin F."/>
            <person name="Cullen D."/>
            <person name="Grigoriev I.V."/>
            <person name="Hibbett D.S."/>
        </authorList>
    </citation>
    <scope>NUCLEOTIDE SEQUENCE [LARGE SCALE GENOMIC DNA]</scope>
    <source>
        <strain evidence="18 19">DJM-731 SS1</strain>
    </source>
</reference>
<dbReference type="OMA" id="SMYIGWC"/>
<evidence type="ECO:0000259" key="17">
    <source>
        <dbReference type="PROSITE" id="PS51190"/>
    </source>
</evidence>
<evidence type="ECO:0000256" key="12">
    <source>
        <dbReference type="ARBA" id="ARBA00047899"/>
    </source>
</evidence>
<dbReference type="Pfam" id="PF08064">
    <property type="entry name" value="UME"/>
    <property type="match status" value="1"/>
</dbReference>
<comment type="catalytic activity">
    <reaction evidence="12">
        <text>L-threonyl-[protein] + ATP = O-phospho-L-threonyl-[protein] + ADP + H(+)</text>
        <dbReference type="Rhea" id="RHEA:46608"/>
        <dbReference type="Rhea" id="RHEA-COMP:11060"/>
        <dbReference type="Rhea" id="RHEA-COMP:11605"/>
        <dbReference type="ChEBI" id="CHEBI:15378"/>
        <dbReference type="ChEBI" id="CHEBI:30013"/>
        <dbReference type="ChEBI" id="CHEBI:30616"/>
        <dbReference type="ChEBI" id="CHEBI:61977"/>
        <dbReference type="ChEBI" id="CHEBI:456216"/>
        <dbReference type="EC" id="2.7.11.1"/>
    </reaction>
</comment>
<feature type="compositionally biased region" description="Basic and acidic residues" evidence="14">
    <location>
        <begin position="2326"/>
        <end position="2335"/>
    </location>
</feature>
<dbReference type="SUPFAM" id="SSF56112">
    <property type="entry name" value="Protein kinase-like (PK-like)"/>
    <property type="match status" value="1"/>
</dbReference>
<dbReference type="SMART" id="SM01343">
    <property type="entry name" value="FATC"/>
    <property type="match status" value="1"/>
</dbReference>
<dbReference type="OrthoDB" id="381190at2759"/>
<dbReference type="HOGENOM" id="CLU_000178_2_5_1"/>
<feature type="domain" description="FAT" evidence="16">
    <location>
        <begin position="1389"/>
        <end position="1950"/>
    </location>
</feature>
<dbReference type="Pfam" id="PF02259">
    <property type="entry name" value="FAT"/>
    <property type="match status" value="1"/>
</dbReference>
<organism evidence="18 19">
    <name type="scientific">Dacryopinax primogenitus (strain DJM 731)</name>
    <name type="common">Brown rot fungus</name>
    <dbReference type="NCBI Taxonomy" id="1858805"/>
    <lineage>
        <taxon>Eukaryota</taxon>
        <taxon>Fungi</taxon>
        <taxon>Dikarya</taxon>
        <taxon>Basidiomycota</taxon>
        <taxon>Agaricomycotina</taxon>
        <taxon>Dacrymycetes</taxon>
        <taxon>Dacrymycetales</taxon>
        <taxon>Dacrymycetaceae</taxon>
        <taxon>Dacryopinax</taxon>
    </lineage>
</organism>
<evidence type="ECO:0000313" key="19">
    <source>
        <dbReference type="Proteomes" id="UP000030653"/>
    </source>
</evidence>
<evidence type="ECO:0000256" key="14">
    <source>
        <dbReference type="SAM" id="MobiDB-lite"/>
    </source>
</evidence>
<dbReference type="InterPro" id="IPR057564">
    <property type="entry name" value="HEAT_ATR"/>
</dbReference>
<evidence type="ECO:0000256" key="5">
    <source>
        <dbReference type="ARBA" id="ARBA00022679"/>
    </source>
</evidence>
<dbReference type="InterPro" id="IPR012993">
    <property type="entry name" value="UME"/>
</dbReference>
<dbReference type="STRING" id="1858805.M5GBA8"/>
<name>M5GBA8_DACPD</name>
<evidence type="ECO:0000256" key="4">
    <source>
        <dbReference type="ARBA" id="ARBA00022527"/>
    </source>
</evidence>
<dbReference type="InterPro" id="IPR011989">
    <property type="entry name" value="ARM-like"/>
</dbReference>